<feature type="non-terminal residue" evidence="1">
    <location>
        <position position="1"/>
    </location>
</feature>
<proteinExistence type="predicted"/>
<protein>
    <recommendedName>
        <fullName evidence="2">Radical SAM core domain-containing protein</fullName>
    </recommendedName>
</protein>
<dbReference type="SUPFAM" id="SSF102114">
    <property type="entry name" value="Radical SAM enzymes"/>
    <property type="match status" value="1"/>
</dbReference>
<gene>
    <name evidence="1" type="ORF">METZ01_LOCUS139659</name>
</gene>
<dbReference type="EMBL" id="UINC01020742">
    <property type="protein sequence ID" value="SVA86805.1"/>
    <property type="molecule type" value="Genomic_DNA"/>
</dbReference>
<dbReference type="InterPro" id="IPR013785">
    <property type="entry name" value="Aldolase_TIM"/>
</dbReference>
<evidence type="ECO:0000313" key="1">
    <source>
        <dbReference type="EMBL" id="SVA86805.1"/>
    </source>
</evidence>
<organism evidence="1">
    <name type="scientific">marine metagenome</name>
    <dbReference type="NCBI Taxonomy" id="408172"/>
    <lineage>
        <taxon>unclassified sequences</taxon>
        <taxon>metagenomes</taxon>
        <taxon>ecological metagenomes</taxon>
    </lineage>
</organism>
<accession>A0A381ZBX1</accession>
<dbReference type="Gene3D" id="3.20.20.70">
    <property type="entry name" value="Aldolase class I"/>
    <property type="match status" value="1"/>
</dbReference>
<reference evidence="1" key="1">
    <citation type="submission" date="2018-05" db="EMBL/GenBank/DDBJ databases">
        <authorList>
            <person name="Lanie J.A."/>
            <person name="Ng W.-L."/>
            <person name="Kazmierczak K.M."/>
            <person name="Andrzejewski T.M."/>
            <person name="Davidsen T.M."/>
            <person name="Wayne K.J."/>
            <person name="Tettelin H."/>
            <person name="Glass J.I."/>
            <person name="Rusch D."/>
            <person name="Podicherti R."/>
            <person name="Tsui H.-C.T."/>
            <person name="Winkler M.E."/>
        </authorList>
    </citation>
    <scope>NUCLEOTIDE SEQUENCE</scope>
</reference>
<dbReference type="AlphaFoldDB" id="A0A381ZBX1"/>
<evidence type="ECO:0008006" key="2">
    <source>
        <dbReference type="Google" id="ProtNLM"/>
    </source>
</evidence>
<sequence length="214" mass="25486">GEPLYHEKHYKFLEQLQPVANRLRLSYNTNLNTLEYKGKSILNLWQNFKRLWLRISIDGDPSCYTYIRTGGNLNKVEDNIVKLNSSLTNASISATLTTCLYNITRLIDIIDYFNSLDVYFHTSLVQYPKALNIKLLPKHLKEKVTNDFKSWLSSNQHIDPEKYKRIEKFGNNVVNYMNAEDWHNQWQSFLDYSNVLDKHHKTNLFDIYPEYKYY</sequence>
<dbReference type="InterPro" id="IPR058240">
    <property type="entry name" value="rSAM_sf"/>
</dbReference>
<name>A0A381ZBX1_9ZZZZ</name>